<reference evidence="1" key="3">
    <citation type="journal article" date="2017" name="Nature">
        <title>Genome sequence of the progenitor of the wheat D genome Aegilops tauschii.</title>
        <authorList>
            <person name="Luo M.C."/>
            <person name="Gu Y.Q."/>
            <person name="Puiu D."/>
            <person name="Wang H."/>
            <person name="Twardziok S.O."/>
            <person name="Deal K.R."/>
            <person name="Huo N."/>
            <person name="Zhu T."/>
            <person name="Wang L."/>
            <person name="Wang Y."/>
            <person name="McGuire P.E."/>
            <person name="Liu S."/>
            <person name="Long H."/>
            <person name="Ramasamy R.K."/>
            <person name="Rodriguez J.C."/>
            <person name="Van S.L."/>
            <person name="Yuan L."/>
            <person name="Wang Z."/>
            <person name="Xia Z."/>
            <person name="Xiao L."/>
            <person name="Anderson O.D."/>
            <person name="Ouyang S."/>
            <person name="Liang Y."/>
            <person name="Zimin A.V."/>
            <person name="Pertea G."/>
            <person name="Qi P."/>
            <person name="Bennetzen J.L."/>
            <person name="Dai X."/>
            <person name="Dawson M.W."/>
            <person name="Muller H.G."/>
            <person name="Kugler K."/>
            <person name="Rivarola-Duarte L."/>
            <person name="Spannagl M."/>
            <person name="Mayer K.F.X."/>
            <person name="Lu F.H."/>
            <person name="Bevan M.W."/>
            <person name="Leroy P."/>
            <person name="Li P."/>
            <person name="You F.M."/>
            <person name="Sun Q."/>
            <person name="Liu Z."/>
            <person name="Lyons E."/>
            <person name="Wicker T."/>
            <person name="Salzberg S.L."/>
            <person name="Devos K.M."/>
            <person name="Dvorak J."/>
        </authorList>
    </citation>
    <scope>NUCLEOTIDE SEQUENCE [LARGE SCALE GENOMIC DNA]</scope>
    <source>
        <strain evidence="1">cv. AL8/78</strain>
    </source>
</reference>
<accession>A0A452XXK1</accession>
<dbReference type="Gramene" id="AET1Gv20203100.2">
    <property type="protein sequence ID" value="AET1Gv20203100.2"/>
    <property type="gene ID" value="AET1Gv20203100"/>
</dbReference>
<proteinExistence type="predicted"/>
<dbReference type="EnsemblPlants" id="AET1Gv20203100.2">
    <property type="protein sequence ID" value="AET1Gv20203100.2"/>
    <property type="gene ID" value="AET1Gv20203100"/>
</dbReference>
<reference evidence="2" key="1">
    <citation type="journal article" date="2014" name="Science">
        <title>Ancient hybridizations among the ancestral genomes of bread wheat.</title>
        <authorList>
            <consortium name="International Wheat Genome Sequencing Consortium,"/>
            <person name="Marcussen T."/>
            <person name="Sandve S.R."/>
            <person name="Heier L."/>
            <person name="Spannagl M."/>
            <person name="Pfeifer M."/>
            <person name="Jakobsen K.S."/>
            <person name="Wulff B.B."/>
            <person name="Steuernagel B."/>
            <person name="Mayer K.F."/>
            <person name="Olsen O.A."/>
        </authorList>
    </citation>
    <scope>NUCLEOTIDE SEQUENCE [LARGE SCALE GENOMIC DNA]</scope>
    <source>
        <strain evidence="2">cv. AL8/78</strain>
    </source>
</reference>
<reference evidence="2" key="2">
    <citation type="journal article" date="2017" name="Nat. Plants">
        <title>The Aegilops tauschii genome reveals multiple impacts of transposons.</title>
        <authorList>
            <person name="Zhao G."/>
            <person name="Zou C."/>
            <person name="Li K."/>
            <person name="Wang K."/>
            <person name="Li T."/>
            <person name="Gao L."/>
            <person name="Zhang X."/>
            <person name="Wang H."/>
            <person name="Yang Z."/>
            <person name="Liu X."/>
            <person name="Jiang W."/>
            <person name="Mao L."/>
            <person name="Kong X."/>
            <person name="Jiao Y."/>
            <person name="Jia J."/>
        </authorList>
    </citation>
    <scope>NUCLEOTIDE SEQUENCE [LARGE SCALE GENOMIC DNA]</scope>
    <source>
        <strain evidence="2">cv. AL8/78</strain>
    </source>
</reference>
<evidence type="ECO:0000313" key="2">
    <source>
        <dbReference type="Proteomes" id="UP000015105"/>
    </source>
</evidence>
<keyword evidence="2" id="KW-1185">Reference proteome</keyword>
<sequence length="84" mass="9430">TRQNSPRSHFVFKRSSSPKIKDQLIKASLLLAYCICNLISQLLHVEGMVKIPDWLGVRKIKRADSKMRCTSLTLLLASQVFSGG</sequence>
<dbReference type="Proteomes" id="UP000015105">
    <property type="component" value="Chromosome 1D"/>
</dbReference>
<organism evidence="1 2">
    <name type="scientific">Aegilops tauschii subsp. strangulata</name>
    <name type="common">Goatgrass</name>
    <dbReference type="NCBI Taxonomy" id="200361"/>
    <lineage>
        <taxon>Eukaryota</taxon>
        <taxon>Viridiplantae</taxon>
        <taxon>Streptophyta</taxon>
        <taxon>Embryophyta</taxon>
        <taxon>Tracheophyta</taxon>
        <taxon>Spermatophyta</taxon>
        <taxon>Magnoliopsida</taxon>
        <taxon>Liliopsida</taxon>
        <taxon>Poales</taxon>
        <taxon>Poaceae</taxon>
        <taxon>BOP clade</taxon>
        <taxon>Pooideae</taxon>
        <taxon>Triticodae</taxon>
        <taxon>Triticeae</taxon>
        <taxon>Triticinae</taxon>
        <taxon>Aegilops</taxon>
    </lineage>
</organism>
<protein>
    <submittedName>
        <fullName evidence="1">Uncharacterized protein</fullName>
    </submittedName>
</protein>
<reference evidence="1" key="4">
    <citation type="submission" date="2019-03" db="UniProtKB">
        <authorList>
            <consortium name="EnsemblPlants"/>
        </authorList>
    </citation>
    <scope>IDENTIFICATION</scope>
</reference>
<reference evidence="1" key="5">
    <citation type="journal article" date="2021" name="G3 (Bethesda)">
        <title>Aegilops tauschii genome assembly Aet v5.0 features greater sequence contiguity and improved annotation.</title>
        <authorList>
            <person name="Wang L."/>
            <person name="Zhu T."/>
            <person name="Rodriguez J.C."/>
            <person name="Deal K.R."/>
            <person name="Dubcovsky J."/>
            <person name="McGuire P.E."/>
            <person name="Lux T."/>
            <person name="Spannagl M."/>
            <person name="Mayer K.F.X."/>
            <person name="Baldrich P."/>
            <person name="Meyers B.C."/>
            <person name="Huo N."/>
            <person name="Gu Y.Q."/>
            <person name="Zhou H."/>
            <person name="Devos K.M."/>
            <person name="Bennetzen J.L."/>
            <person name="Unver T."/>
            <person name="Budak H."/>
            <person name="Gulick P.J."/>
            <person name="Galiba G."/>
            <person name="Kalapos B."/>
            <person name="Nelson D.R."/>
            <person name="Li P."/>
            <person name="You F.M."/>
            <person name="Luo M.C."/>
            <person name="Dvorak J."/>
        </authorList>
    </citation>
    <scope>NUCLEOTIDE SEQUENCE [LARGE SCALE GENOMIC DNA]</scope>
    <source>
        <strain evidence="1">cv. AL8/78</strain>
    </source>
</reference>
<name>A0A452XXK1_AEGTS</name>
<dbReference type="AlphaFoldDB" id="A0A452XXK1"/>
<evidence type="ECO:0000313" key="1">
    <source>
        <dbReference type="EnsemblPlants" id="AET1Gv20203100.2"/>
    </source>
</evidence>